<evidence type="ECO:0000313" key="1">
    <source>
        <dbReference type="EMBL" id="OQS03613.1"/>
    </source>
</evidence>
<proteinExistence type="predicted"/>
<sequence>MLDRVHRVLRSSCRPLQPRFVAAFSTSLRQQLKIERSPELKEIQFKTTGSTPVEVHVRPSLMESIEFNVHGGVSSEPFAVQQSSKSMIQIVEDELEANDIVQVELHVPAMLGLNLSLVQGNVLLHEKIEGDVRVNTGTGNITIDKVRGMNLQFTSNNGAIVVNSLVEGESVAMSAKQIECKKILAKDANIKLTKATLPLDSSFGAMYVAQGQLFNAATGSLRVGNIHGSLDIKSQDASLIQVSSVNGSLYVEDVGNNCNIDVHYDSIHQVASIEHASDLSCGGNIAMSINPSISAHLDLHGESINTEGCEFTDYSYEQLDEDYAIASGILVPKTSQIASTGTSGKINLAGAKESAMTTSFFSSSSNEMDEVENETPTIFAHACSGQITLHQLNWMDKLRQKHLKKD</sequence>
<protein>
    <recommendedName>
        <fullName evidence="3">Adhesin domain-containing protein</fullName>
    </recommendedName>
</protein>
<keyword evidence="2" id="KW-1185">Reference proteome</keyword>
<dbReference type="OrthoDB" id="78128at2759"/>
<dbReference type="PANTHER" id="PTHR34094:SF1">
    <property type="entry name" value="PROTEIN FAM185A"/>
    <property type="match status" value="1"/>
</dbReference>
<evidence type="ECO:0000313" key="2">
    <source>
        <dbReference type="Proteomes" id="UP000243217"/>
    </source>
</evidence>
<organism evidence="1 2">
    <name type="scientific">Thraustotheca clavata</name>
    <dbReference type="NCBI Taxonomy" id="74557"/>
    <lineage>
        <taxon>Eukaryota</taxon>
        <taxon>Sar</taxon>
        <taxon>Stramenopiles</taxon>
        <taxon>Oomycota</taxon>
        <taxon>Saprolegniomycetes</taxon>
        <taxon>Saprolegniales</taxon>
        <taxon>Achlyaceae</taxon>
        <taxon>Thraustotheca</taxon>
    </lineage>
</organism>
<name>A0A1W0A000_9STRA</name>
<evidence type="ECO:0008006" key="3">
    <source>
        <dbReference type="Google" id="ProtNLM"/>
    </source>
</evidence>
<accession>A0A1W0A000</accession>
<reference evidence="1 2" key="1">
    <citation type="journal article" date="2014" name="Genome Biol. Evol.">
        <title>The secreted proteins of Achlya hypogyna and Thraustotheca clavata identify the ancestral oomycete secretome and reveal gene acquisitions by horizontal gene transfer.</title>
        <authorList>
            <person name="Misner I."/>
            <person name="Blouin N."/>
            <person name="Leonard G."/>
            <person name="Richards T.A."/>
            <person name="Lane C.E."/>
        </authorList>
    </citation>
    <scope>NUCLEOTIDE SEQUENCE [LARGE SCALE GENOMIC DNA]</scope>
    <source>
        <strain evidence="1 2">ATCC 34112</strain>
    </source>
</reference>
<gene>
    <name evidence="1" type="ORF">THRCLA_04068</name>
</gene>
<comment type="caution">
    <text evidence="1">The sequence shown here is derived from an EMBL/GenBank/DDBJ whole genome shotgun (WGS) entry which is preliminary data.</text>
</comment>
<dbReference type="Proteomes" id="UP000243217">
    <property type="component" value="Unassembled WGS sequence"/>
</dbReference>
<dbReference type="EMBL" id="JNBS01000825">
    <property type="protein sequence ID" value="OQS03613.1"/>
    <property type="molecule type" value="Genomic_DNA"/>
</dbReference>
<dbReference type="PANTHER" id="PTHR34094">
    <property type="match status" value="1"/>
</dbReference>
<dbReference type="AlphaFoldDB" id="A0A1W0A000"/>